<keyword evidence="2 5" id="KW-0378">Hydrolase</keyword>
<sequence length="519" mass="59393">MKKPHTNYLRLAKRCVLLVFLFCAVTAKGFGQDNLKVKAFHVDLRIQVMTMPALKQLVLQLHNQGINTLIMEWEGSYPYSGEAVISNKYAYTRDEVKAFIKYCNGLHIDVIPLQQTFGHVEYILKHYKYAALREDDKDFSQVCPSEPELNRELFTKLIKDMISLHDSPYVHIGGDETFLLGHCEKCKKKAAEAGLSRLYFDHIKLICDIVSSLGKKPVVWADIALKYPDYIHLLPKETVFVDWNYGWDPNLFGNRGKLLASGYEVWGAPAIRSEPDNFYIEKWFNHFENIRNFVPQIKSLHYQGVVMTSWSTSGAYSTVFDSNDDPVALYPIRRVYPLSAFNLLITAYTEAVKSNQPLDITAFIRSYCKANYGFNQSDADLFKQALFTAPYPVAFGKVKAKADLSLDELVDSTRTALSTLNKLKPQKNLQEFEHYLLMAEIRLFYLNVVQIEAAMNSAQFNEASKDKYRPTIVALKRQSVLIDEKFNKLNGGFLKAGELADEKELRNSKLNEIYAKLVK</sequence>
<dbReference type="Pfam" id="PF00728">
    <property type="entry name" value="Glyco_hydro_20"/>
    <property type="match status" value="1"/>
</dbReference>
<dbReference type="GO" id="GO:0004563">
    <property type="term" value="F:beta-N-acetylhexosaminidase activity"/>
    <property type="evidence" value="ECO:0007669"/>
    <property type="project" value="UniProtKB-ARBA"/>
</dbReference>
<evidence type="ECO:0000256" key="1">
    <source>
        <dbReference type="ARBA" id="ARBA00006285"/>
    </source>
</evidence>
<protein>
    <submittedName>
        <fullName evidence="5">Glycosyl hydrolase family 20, catalytic domain</fullName>
    </submittedName>
</protein>
<evidence type="ECO:0000256" key="2">
    <source>
        <dbReference type="ARBA" id="ARBA00022801"/>
    </source>
</evidence>
<dbReference type="PANTHER" id="PTHR21040:SF8">
    <property type="entry name" value="BCDNA.GH04120"/>
    <property type="match status" value="1"/>
</dbReference>
<dbReference type="CDD" id="cd06565">
    <property type="entry name" value="GH20_GcnA-like"/>
    <property type="match status" value="1"/>
</dbReference>
<gene>
    <name evidence="5" type="ORF">SAMN05192574_101310</name>
</gene>
<dbReference type="GO" id="GO:0005975">
    <property type="term" value="P:carbohydrate metabolic process"/>
    <property type="evidence" value="ECO:0007669"/>
    <property type="project" value="InterPro"/>
</dbReference>
<name>A0A1H8A3W2_9SPHI</name>
<dbReference type="InterPro" id="IPR015883">
    <property type="entry name" value="Glyco_hydro_20_cat"/>
</dbReference>
<feature type="domain" description="Glycoside hydrolase family 20 catalytic" evidence="4">
    <location>
        <begin position="75"/>
        <end position="303"/>
    </location>
</feature>
<dbReference type="Gene3D" id="3.20.20.80">
    <property type="entry name" value="Glycosidases"/>
    <property type="match status" value="1"/>
</dbReference>
<dbReference type="Proteomes" id="UP000198942">
    <property type="component" value="Unassembled WGS sequence"/>
</dbReference>
<dbReference type="OrthoDB" id="9763537at2"/>
<evidence type="ECO:0000313" key="5">
    <source>
        <dbReference type="EMBL" id="SEM64489.1"/>
    </source>
</evidence>
<feature type="chain" id="PRO_5011445853" evidence="3">
    <location>
        <begin position="28"/>
        <end position="519"/>
    </location>
</feature>
<accession>A0A1H8A3W2</accession>
<evidence type="ECO:0000259" key="4">
    <source>
        <dbReference type="Pfam" id="PF00728"/>
    </source>
</evidence>
<proteinExistence type="inferred from homology"/>
<dbReference type="RefSeq" id="WP_091206688.1">
    <property type="nucleotide sequence ID" value="NZ_FOCL01000001.1"/>
</dbReference>
<dbReference type="InterPro" id="IPR017853">
    <property type="entry name" value="GH"/>
</dbReference>
<feature type="signal peptide" evidence="3">
    <location>
        <begin position="1"/>
        <end position="27"/>
    </location>
</feature>
<evidence type="ECO:0000256" key="3">
    <source>
        <dbReference type="SAM" id="SignalP"/>
    </source>
</evidence>
<dbReference type="PANTHER" id="PTHR21040">
    <property type="entry name" value="BCDNA.GH04120"/>
    <property type="match status" value="1"/>
</dbReference>
<keyword evidence="3" id="KW-0732">Signal</keyword>
<comment type="similarity">
    <text evidence="1">Belongs to the glycosyl hydrolase 20 family.</text>
</comment>
<dbReference type="AlphaFoldDB" id="A0A1H8A3W2"/>
<dbReference type="EMBL" id="FOCL01000001">
    <property type="protein sequence ID" value="SEM64489.1"/>
    <property type="molecule type" value="Genomic_DNA"/>
</dbReference>
<organism evidence="5 6">
    <name type="scientific">Mucilaginibacter gossypiicola</name>
    <dbReference type="NCBI Taxonomy" id="551995"/>
    <lineage>
        <taxon>Bacteria</taxon>
        <taxon>Pseudomonadati</taxon>
        <taxon>Bacteroidota</taxon>
        <taxon>Sphingobacteriia</taxon>
        <taxon>Sphingobacteriales</taxon>
        <taxon>Sphingobacteriaceae</taxon>
        <taxon>Mucilaginibacter</taxon>
    </lineage>
</organism>
<dbReference type="SUPFAM" id="SSF51445">
    <property type="entry name" value="(Trans)glycosidases"/>
    <property type="match status" value="1"/>
</dbReference>
<dbReference type="InterPro" id="IPR038901">
    <property type="entry name" value="HEXDC-like"/>
</dbReference>
<reference evidence="6" key="1">
    <citation type="submission" date="2016-10" db="EMBL/GenBank/DDBJ databases">
        <authorList>
            <person name="Varghese N."/>
            <person name="Submissions S."/>
        </authorList>
    </citation>
    <scope>NUCLEOTIDE SEQUENCE [LARGE SCALE GENOMIC DNA]</scope>
    <source>
        <strain evidence="6">Gh-48</strain>
    </source>
</reference>
<keyword evidence="6" id="KW-1185">Reference proteome</keyword>
<evidence type="ECO:0000313" key="6">
    <source>
        <dbReference type="Proteomes" id="UP000198942"/>
    </source>
</evidence>
<dbReference type="STRING" id="551995.SAMN05192574_101310"/>